<keyword evidence="2" id="KW-0813">Transport</keyword>
<feature type="transmembrane region" description="Helical" evidence="8">
    <location>
        <begin position="154"/>
        <end position="174"/>
    </location>
</feature>
<evidence type="ECO:0000256" key="3">
    <source>
        <dbReference type="ARBA" id="ARBA00022475"/>
    </source>
</evidence>
<dbReference type="AlphaFoldDB" id="A0A239SPB3"/>
<sequence length="391" mass="43802">MRVFKNSYLAYLLMYMCYYLSWALFSSLISVYLLDLGYKASQVSAVVSTSFIASMLSQPLIGWLNDRMGIKKVTWLLLFLTIPGALLMIATQNLLLITLAYSWVLLLVNGSIPVMEKIATSSPFTYGKIRIWGTIGFALGSQFAGLIYERIAPYAVFLAFIISMLLTLLGIWGTEVDEDVHLAKTPQLSAPDSTRKALFHNQTYLFYLFIAMLFSGVTNAGHTYIPAMLEASGFTVQRVSSIVALAVLFETPLTLFSYKFMDQLSSSRLFKLTTLFVMLQFMIYALELGPMSKVIVTLLGKHTTGMLFIMLNMKIVSSLVDKRYLITALSLVQVFRSLGSILTQSVVGQIIDRWSYSAMCWFLAMVALIVYGLLHKISLPDGRNQNLFSKS</sequence>
<accession>A0A239SPB3</accession>
<keyword evidence="5 8" id="KW-0812">Transmembrane</keyword>
<keyword evidence="6 8" id="KW-1133">Transmembrane helix</keyword>
<evidence type="ECO:0000256" key="2">
    <source>
        <dbReference type="ARBA" id="ARBA00022448"/>
    </source>
</evidence>
<comment type="subcellular location">
    <subcellularLocation>
        <location evidence="1">Cell inner membrane</location>
        <topology evidence="1">Multi-pass membrane protein</topology>
    </subcellularLocation>
</comment>
<dbReference type="Proteomes" id="UP000215185">
    <property type="component" value="Chromosome 1"/>
</dbReference>
<protein>
    <submittedName>
        <fullName evidence="9">Putative major facilitator superfamily sugar transporter</fullName>
    </submittedName>
</protein>
<evidence type="ECO:0000256" key="6">
    <source>
        <dbReference type="ARBA" id="ARBA00022989"/>
    </source>
</evidence>
<dbReference type="InterPro" id="IPR011701">
    <property type="entry name" value="MFS"/>
</dbReference>
<proteinExistence type="predicted"/>
<dbReference type="RefSeq" id="WP_018374583.1">
    <property type="nucleotide sequence ID" value="NZ_LT906439.1"/>
</dbReference>
<organism evidence="9 10">
    <name type="scientific">Streptococcus merionis</name>
    <dbReference type="NCBI Taxonomy" id="400065"/>
    <lineage>
        <taxon>Bacteria</taxon>
        <taxon>Bacillati</taxon>
        <taxon>Bacillota</taxon>
        <taxon>Bacilli</taxon>
        <taxon>Lactobacillales</taxon>
        <taxon>Streptococcaceae</taxon>
        <taxon>Streptococcus</taxon>
    </lineage>
</organism>
<dbReference type="GO" id="GO:0030395">
    <property type="term" value="F:lactose binding"/>
    <property type="evidence" value="ECO:0007669"/>
    <property type="project" value="TreeGrafter"/>
</dbReference>
<feature type="transmembrane region" description="Helical" evidence="8">
    <location>
        <begin position="354"/>
        <end position="374"/>
    </location>
</feature>
<feature type="transmembrane region" description="Helical" evidence="8">
    <location>
        <begin position="239"/>
        <end position="257"/>
    </location>
</feature>
<keyword evidence="10" id="KW-1185">Reference proteome</keyword>
<dbReference type="Pfam" id="PF07690">
    <property type="entry name" value="MFS_1"/>
    <property type="match status" value="1"/>
</dbReference>
<keyword evidence="3" id="KW-1003">Cell membrane</keyword>
<dbReference type="EMBL" id="LT906439">
    <property type="protein sequence ID" value="SNU87301.1"/>
    <property type="molecule type" value="Genomic_DNA"/>
</dbReference>
<dbReference type="STRING" id="1123308.GCA_000380085_02038"/>
<gene>
    <name evidence="9" type="ORF">SAMEA4412692_00596</name>
</gene>
<dbReference type="GO" id="GO:0005886">
    <property type="term" value="C:plasma membrane"/>
    <property type="evidence" value="ECO:0007669"/>
    <property type="project" value="UniProtKB-SubCell"/>
</dbReference>
<evidence type="ECO:0000313" key="10">
    <source>
        <dbReference type="Proteomes" id="UP000215185"/>
    </source>
</evidence>
<feature type="transmembrane region" description="Helical" evidence="8">
    <location>
        <begin position="40"/>
        <end position="61"/>
    </location>
</feature>
<dbReference type="Gene3D" id="1.20.1250.20">
    <property type="entry name" value="MFS general substrate transporter like domains"/>
    <property type="match status" value="2"/>
</dbReference>
<evidence type="ECO:0000256" key="8">
    <source>
        <dbReference type="SAM" id="Phobius"/>
    </source>
</evidence>
<reference evidence="9 10" key="1">
    <citation type="submission" date="2017-06" db="EMBL/GenBank/DDBJ databases">
        <authorList>
            <consortium name="Pathogen Informatics"/>
        </authorList>
    </citation>
    <scope>NUCLEOTIDE SEQUENCE [LARGE SCALE GENOMIC DNA]</scope>
    <source>
        <strain evidence="9 10">NCTC13788</strain>
    </source>
</reference>
<dbReference type="eggNOG" id="COG2814">
    <property type="taxonomic scope" value="Bacteria"/>
</dbReference>
<name>A0A239SPB3_9STRE</name>
<dbReference type="SUPFAM" id="SSF103473">
    <property type="entry name" value="MFS general substrate transporter"/>
    <property type="match status" value="1"/>
</dbReference>
<dbReference type="GO" id="GO:0015528">
    <property type="term" value="F:lactose:proton symporter activity"/>
    <property type="evidence" value="ECO:0007669"/>
    <property type="project" value="TreeGrafter"/>
</dbReference>
<feature type="transmembrane region" description="Helical" evidence="8">
    <location>
        <begin position="204"/>
        <end position="227"/>
    </location>
</feature>
<dbReference type="PANTHER" id="PTHR23522">
    <property type="entry name" value="BLL5896 PROTEIN"/>
    <property type="match status" value="1"/>
</dbReference>
<evidence type="ECO:0000256" key="4">
    <source>
        <dbReference type="ARBA" id="ARBA00022519"/>
    </source>
</evidence>
<evidence type="ECO:0000256" key="1">
    <source>
        <dbReference type="ARBA" id="ARBA00004429"/>
    </source>
</evidence>
<dbReference type="PANTHER" id="PTHR23522:SF10">
    <property type="entry name" value="3-PHENYLPROPIONIC ACID TRANSPORTER-RELATED"/>
    <property type="match status" value="1"/>
</dbReference>
<keyword evidence="9" id="KW-0762">Sugar transport</keyword>
<evidence type="ECO:0000256" key="7">
    <source>
        <dbReference type="ARBA" id="ARBA00023136"/>
    </source>
</evidence>
<dbReference type="InterPro" id="IPR036259">
    <property type="entry name" value="MFS_trans_sf"/>
</dbReference>
<feature type="transmembrane region" description="Helical" evidence="8">
    <location>
        <begin position="12"/>
        <end position="34"/>
    </location>
</feature>
<feature type="transmembrane region" description="Helical" evidence="8">
    <location>
        <begin position="73"/>
        <end position="90"/>
    </location>
</feature>
<feature type="transmembrane region" description="Helical" evidence="8">
    <location>
        <begin position="127"/>
        <end position="148"/>
    </location>
</feature>
<keyword evidence="7 8" id="KW-0472">Membrane</keyword>
<evidence type="ECO:0000256" key="5">
    <source>
        <dbReference type="ARBA" id="ARBA00022692"/>
    </source>
</evidence>
<dbReference type="KEGG" id="smen:SAMEA4412692_0596"/>
<keyword evidence="4" id="KW-0997">Cell inner membrane</keyword>
<evidence type="ECO:0000313" key="9">
    <source>
        <dbReference type="EMBL" id="SNU87301.1"/>
    </source>
</evidence>